<feature type="transmembrane region" description="Helical" evidence="2">
    <location>
        <begin position="195"/>
        <end position="216"/>
    </location>
</feature>
<dbReference type="PANTHER" id="PTHR12242:SF1">
    <property type="entry name" value="MYND-TYPE DOMAIN-CONTAINING PROTEIN"/>
    <property type="match status" value="1"/>
</dbReference>
<sequence length="391" mass="43786">MTKNRKSFYALLGIPPKHKLDEKSDWASRTFDPEHKYVTSPIFRNPFIFGGLRIIVALYILITTIIFLEEYVSQGNGDSYLSYFTNLTYIGLCAYFFASGVQTICYALRWRRNGAGAGYPLQQSWPRFLQALHVILYSTVITFPFIVTIVYWALLGGPHVWETTWSSWNAVSVHILNAFFAACELVFTNSPPVPWITLPVTILLLGSYLGVAYITYETQGFYTYSFLDPSEDGSGKLLPAYVIGIAVGQCILFTVVHFIAVLRQKLAAKYKRVIVLDESRKAKRRKGKARGGKAKAKDAEEGEEREGLGEPEGLGEDVGGVDGEGRRSKEEEDDDDAYIDIDENEWEPVQHPNSSRPEMAERERDLERGEGAGVRTSAGSSSSPRKTTSRS</sequence>
<dbReference type="STRING" id="240176.A8NL25"/>
<dbReference type="OrthoDB" id="419711at2759"/>
<keyword evidence="2" id="KW-0472">Membrane</keyword>
<feature type="region of interest" description="Disordered" evidence="1">
    <location>
        <begin position="286"/>
        <end position="391"/>
    </location>
</feature>
<feature type="compositionally biased region" description="Basic and acidic residues" evidence="1">
    <location>
        <begin position="358"/>
        <end position="370"/>
    </location>
</feature>
<evidence type="ECO:0000256" key="1">
    <source>
        <dbReference type="SAM" id="MobiDB-lite"/>
    </source>
</evidence>
<feature type="transmembrane region" description="Helical" evidence="2">
    <location>
        <begin position="236"/>
        <end position="262"/>
    </location>
</feature>
<dbReference type="InParanoid" id="A8NL25"/>
<accession>A8NL25</accession>
<dbReference type="GeneID" id="6011110"/>
<keyword evidence="2" id="KW-0812">Transmembrane</keyword>
<dbReference type="AlphaFoldDB" id="A8NL25"/>
<keyword evidence="2" id="KW-1133">Transmembrane helix</keyword>
<feature type="transmembrane region" description="Helical" evidence="2">
    <location>
        <begin position="47"/>
        <end position="68"/>
    </location>
</feature>
<feature type="compositionally biased region" description="Gly residues" evidence="1">
    <location>
        <begin position="310"/>
        <end position="322"/>
    </location>
</feature>
<dbReference type="Proteomes" id="UP000001861">
    <property type="component" value="Unassembled WGS sequence"/>
</dbReference>
<dbReference type="GO" id="GO:0016020">
    <property type="term" value="C:membrane"/>
    <property type="evidence" value="ECO:0007669"/>
    <property type="project" value="TreeGrafter"/>
</dbReference>
<dbReference type="EMBL" id="AACS02000012">
    <property type="protein sequence ID" value="EAU87190.1"/>
    <property type="molecule type" value="Genomic_DNA"/>
</dbReference>
<evidence type="ECO:0000256" key="2">
    <source>
        <dbReference type="SAM" id="Phobius"/>
    </source>
</evidence>
<dbReference type="RefSeq" id="XP_001834595.1">
    <property type="nucleotide sequence ID" value="XM_001834543.2"/>
</dbReference>
<keyword evidence="4" id="KW-1185">Reference proteome</keyword>
<dbReference type="PANTHER" id="PTHR12242">
    <property type="entry name" value="OS02G0130600 PROTEIN-RELATED"/>
    <property type="match status" value="1"/>
</dbReference>
<name>A8NL25_COPC7</name>
<evidence type="ECO:0000313" key="4">
    <source>
        <dbReference type="Proteomes" id="UP000001861"/>
    </source>
</evidence>
<proteinExistence type="predicted"/>
<organism evidence="3 4">
    <name type="scientific">Coprinopsis cinerea (strain Okayama-7 / 130 / ATCC MYA-4618 / FGSC 9003)</name>
    <name type="common">Inky cap fungus</name>
    <name type="synonym">Hormographiella aspergillata</name>
    <dbReference type="NCBI Taxonomy" id="240176"/>
    <lineage>
        <taxon>Eukaryota</taxon>
        <taxon>Fungi</taxon>
        <taxon>Dikarya</taxon>
        <taxon>Basidiomycota</taxon>
        <taxon>Agaricomycotina</taxon>
        <taxon>Agaricomycetes</taxon>
        <taxon>Agaricomycetidae</taxon>
        <taxon>Agaricales</taxon>
        <taxon>Agaricineae</taxon>
        <taxon>Psathyrellaceae</taxon>
        <taxon>Coprinopsis</taxon>
    </lineage>
</organism>
<feature type="transmembrane region" description="Helical" evidence="2">
    <location>
        <begin position="128"/>
        <end position="154"/>
    </location>
</feature>
<protein>
    <submittedName>
        <fullName evidence="3">Uncharacterized protein</fullName>
    </submittedName>
</protein>
<feature type="transmembrane region" description="Helical" evidence="2">
    <location>
        <begin position="166"/>
        <end position="188"/>
    </location>
</feature>
<feature type="compositionally biased region" description="Low complexity" evidence="1">
    <location>
        <begin position="375"/>
        <end position="391"/>
    </location>
</feature>
<dbReference type="KEGG" id="cci:CC1G_10469"/>
<reference evidence="3 4" key="1">
    <citation type="journal article" date="2010" name="Proc. Natl. Acad. Sci. U.S.A.">
        <title>Insights into evolution of multicellular fungi from the assembled chromosomes of the mushroom Coprinopsis cinerea (Coprinus cinereus).</title>
        <authorList>
            <person name="Stajich J.E."/>
            <person name="Wilke S.K."/>
            <person name="Ahren D."/>
            <person name="Au C.H."/>
            <person name="Birren B.W."/>
            <person name="Borodovsky M."/>
            <person name="Burns C."/>
            <person name="Canback B."/>
            <person name="Casselton L.A."/>
            <person name="Cheng C.K."/>
            <person name="Deng J."/>
            <person name="Dietrich F.S."/>
            <person name="Fargo D.C."/>
            <person name="Farman M.L."/>
            <person name="Gathman A.C."/>
            <person name="Goldberg J."/>
            <person name="Guigo R."/>
            <person name="Hoegger P.J."/>
            <person name="Hooker J.B."/>
            <person name="Huggins A."/>
            <person name="James T.Y."/>
            <person name="Kamada T."/>
            <person name="Kilaru S."/>
            <person name="Kodira C."/>
            <person name="Kues U."/>
            <person name="Kupfer D."/>
            <person name="Kwan H.S."/>
            <person name="Lomsadze A."/>
            <person name="Li W."/>
            <person name="Lilly W.W."/>
            <person name="Ma L.J."/>
            <person name="Mackey A.J."/>
            <person name="Manning G."/>
            <person name="Martin F."/>
            <person name="Muraguchi H."/>
            <person name="Natvig D.O."/>
            <person name="Palmerini H."/>
            <person name="Ramesh M.A."/>
            <person name="Rehmeyer C.J."/>
            <person name="Roe B.A."/>
            <person name="Shenoy N."/>
            <person name="Stanke M."/>
            <person name="Ter-Hovhannisyan V."/>
            <person name="Tunlid A."/>
            <person name="Velagapudi R."/>
            <person name="Vision T.J."/>
            <person name="Zeng Q."/>
            <person name="Zolan M.E."/>
            <person name="Pukkila P.J."/>
        </authorList>
    </citation>
    <scope>NUCLEOTIDE SEQUENCE [LARGE SCALE GENOMIC DNA]</scope>
    <source>
        <strain evidence="4">Okayama-7 / 130 / ATCC MYA-4618 / FGSC 9003</strain>
    </source>
</reference>
<dbReference type="VEuPathDB" id="FungiDB:CC1G_10469"/>
<comment type="caution">
    <text evidence="3">The sequence shown here is derived from an EMBL/GenBank/DDBJ whole genome shotgun (WGS) entry which is preliminary data.</text>
</comment>
<dbReference type="OMA" id="HFYTYSF"/>
<feature type="transmembrane region" description="Helical" evidence="2">
    <location>
        <begin position="88"/>
        <end position="108"/>
    </location>
</feature>
<gene>
    <name evidence="3" type="ORF">CC1G_10469</name>
</gene>
<dbReference type="eggNOG" id="ENOG502RZDB">
    <property type="taxonomic scope" value="Eukaryota"/>
</dbReference>
<evidence type="ECO:0000313" key="3">
    <source>
        <dbReference type="EMBL" id="EAU87190.1"/>
    </source>
</evidence>
<feature type="compositionally biased region" description="Acidic residues" evidence="1">
    <location>
        <begin position="331"/>
        <end position="346"/>
    </location>
</feature>